<organism evidence="3 4">
    <name type="scientific">Labilithrix luteola</name>
    <dbReference type="NCBI Taxonomy" id="1391654"/>
    <lineage>
        <taxon>Bacteria</taxon>
        <taxon>Pseudomonadati</taxon>
        <taxon>Myxococcota</taxon>
        <taxon>Polyangia</taxon>
        <taxon>Polyangiales</taxon>
        <taxon>Labilitrichaceae</taxon>
        <taxon>Labilithrix</taxon>
    </lineage>
</organism>
<evidence type="ECO:0000313" key="3">
    <source>
        <dbReference type="EMBL" id="AKV00352.1"/>
    </source>
</evidence>
<evidence type="ECO:0000256" key="2">
    <source>
        <dbReference type="SAM" id="SignalP"/>
    </source>
</evidence>
<protein>
    <recommendedName>
        <fullName evidence="5">Lipoprotein</fullName>
    </recommendedName>
</protein>
<dbReference type="PROSITE" id="PS51257">
    <property type="entry name" value="PROKAR_LIPOPROTEIN"/>
    <property type="match status" value="1"/>
</dbReference>
<keyword evidence="2" id="KW-0732">Signal</keyword>
<dbReference type="Proteomes" id="UP000064967">
    <property type="component" value="Chromosome"/>
</dbReference>
<feature type="region of interest" description="Disordered" evidence="1">
    <location>
        <begin position="23"/>
        <end position="83"/>
    </location>
</feature>
<evidence type="ECO:0000313" key="4">
    <source>
        <dbReference type="Proteomes" id="UP000064967"/>
    </source>
</evidence>
<proteinExistence type="predicted"/>
<feature type="signal peptide" evidence="2">
    <location>
        <begin position="1"/>
        <end position="20"/>
    </location>
</feature>
<sequence>MRMKSSVAAFVLATSVIGFGLVACGDDSEDGGTPLDPNSGIEPSKPGDDGGGNAKDGGQPDSGKKDSGDEKDSGTDAPEPDLVKSISLKVEDVIAGEQPVGPSSYGYASSKGAFGGTGTSWRYSKPSTGATNEKFEFYIPFTTADAKDKAAGLGEVPAHLGNVTLADIASIKLHTWRNDDTTADFTMVVYTVPHTTATENDASWYGKRLHVPLAAANALNAPISTWNEFTTGTGANSLRFWDYRNKNVAEGTQPANNYFSLADLQKGPVTPAGVTGARDYRTEQIRYISFATNSSDASFDGSIDGIEVVLKNGKAVKIDLEGDANLRRISASHAHLLEATPPDTDSSYGTPSTDAPYGGVGSSWAYVKDADSPAKGKFEFYLPFAAEPDATPPPPPVWDSARSHLGDFTIGEIKSISLRSRIAVADKDFTMIVYTLPDGTDDDKSWYGRRIHAQLNWAASRKAPVDTWNTFSTNAGDNQIRFWDTRKTDEQPGAAGQFTLAQMKAGAITPTGLSARDYRSEKVKFISLSTYSNETEFHGSIDGVEIQLDNGKSLFVDFDQ</sequence>
<gene>
    <name evidence="3" type="ORF">AKJ09_07015</name>
</gene>
<reference evidence="3 4" key="1">
    <citation type="submission" date="2015-08" db="EMBL/GenBank/DDBJ databases">
        <authorList>
            <person name="Babu N.S."/>
            <person name="Beckwith C.J."/>
            <person name="Beseler K.G."/>
            <person name="Brison A."/>
            <person name="Carone J.V."/>
            <person name="Caskin T.P."/>
            <person name="Diamond M."/>
            <person name="Durham M.E."/>
            <person name="Foxe J.M."/>
            <person name="Go M."/>
            <person name="Henderson B.A."/>
            <person name="Jones I.B."/>
            <person name="McGettigan J.A."/>
            <person name="Micheletti S.J."/>
            <person name="Nasrallah M.E."/>
            <person name="Ortiz D."/>
            <person name="Piller C.R."/>
            <person name="Privatt S.R."/>
            <person name="Schneider S.L."/>
            <person name="Sharp S."/>
            <person name="Smith T.C."/>
            <person name="Stanton J.D."/>
            <person name="Ullery H.E."/>
            <person name="Wilson R.J."/>
            <person name="Serrano M.G."/>
            <person name="Buck G."/>
            <person name="Lee V."/>
            <person name="Wang Y."/>
            <person name="Carvalho R."/>
            <person name="Voegtly L."/>
            <person name="Shi R."/>
            <person name="Duckworth R."/>
            <person name="Johnson A."/>
            <person name="Loviza R."/>
            <person name="Walstead R."/>
            <person name="Shah Z."/>
            <person name="Kiflezghi M."/>
            <person name="Wade K."/>
            <person name="Ball S.L."/>
            <person name="Bradley K.W."/>
            <person name="Asai D.J."/>
            <person name="Bowman C.A."/>
            <person name="Russell D.A."/>
            <person name="Pope W.H."/>
            <person name="Jacobs-Sera D."/>
            <person name="Hendrix R.W."/>
            <person name="Hatfull G.F."/>
        </authorList>
    </citation>
    <scope>NUCLEOTIDE SEQUENCE [LARGE SCALE GENOMIC DNA]</scope>
    <source>
        <strain evidence="3 4">DSM 27648</strain>
    </source>
</reference>
<dbReference type="KEGG" id="llu:AKJ09_07015"/>
<evidence type="ECO:0008006" key="5">
    <source>
        <dbReference type="Google" id="ProtNLM"/>
    </source>
</evidence>
<accession>A0A0K1Q3Y7</accession>
<name>A0A0K1Q3Y7_9BACT</name>
<evidence type="ECO:0000256" key="1">
    <source>
        <dbReference type="SAM" id="MobiDB-lite"/>
    </source>
</evidence>
<dbReference type="EMBL" id="CP012333">
    <property type="protein sequence ID" value="AKV00352.1"/>
    <property type="molecule type" value="Genomic_DNA"/>
</dbReference>
<dbReference type="AlphaFoldDB" id="A0A0K1Q3Y7"/>
<feature type="chain" id="PRO_5005466550" description="Lipoprotein" evidence="2">
    <location>
        <begin position="21"/>
        <end position="560"/>
    </location>
</feature>
<feature type="compositionally biased region" description="Basic and acidic residues" evidence="1">
    <location>
        <begin position="62"/>
        <end position="74"/>
    </location>
</feature>
<keyword evidence="4" id="KW-1185">Reference proteome</keyword>